<dbReference type="EMBL" id="GANP01008645">
    <property type="protein sequence ID" value="JAB75823.1"/>
    <property type="molecule type" value="mRNA"/>
</dbReference>
<proteinExistence type="evidence at transcript level"/>
<feature type="region of interest" description="Disordered" evidence="1">
    <location>
        <begin position="54"/>
        <end position="88"/>
    </location>
</feature>
<organism evidence="2">
    <name type="scientific">Ixodes ricinus</name>
    <name type="common">Common tick</name>
    <name type="synonym">Acarus ricinus</name>
    <dbReference type="NCBI Taxonomy" id="34613"/>
    <lineage>
        <taxon>Eukaryota</taxon>
        <taxon>Metazoa</taxon>
        <taxon>Ecdysozoa</taxon>
        <taxon>Arthropoda</taxon>
        <taxon>Chelicerata</taxon>
        <taxon>Arachnida</taxon>
        <taxon>Acari</taxon>
        <taxon>Parasitiformes</taxon>
        <taxon>Ixodida</taxon>
        <taxon>Ixodoidea</taxon>
        <taxon>Ixodidae</taxon>
        <taxon>Ixodinae</taxon>
        <taxon>Ixodes</taxon>
    </lineage>
</organism>
<feature type="compositionally biased region" description="Polar residues" evidence="1">
    <location>
        <begin position="79"/>
        <end position="88"/>
    </location>
</feature>
<protein>
    <submittedName>
        <fullName evidence="2">Uncharacterized protein</fullName>
    </submittedName>
</protein>
<evidence type="ECO:0000313" key="2">
    <source>
        <dbReference type="EMBL" id="JAB75823.1"/>
    </source>
</evidence>
<name>V5HPN4_IXORI</name>
<sequence length="88" mass="9402">MATPNTARIIDLETDQSEAQASLQFQDFSDTLTGATGALPGQAYTSFSVMNDDDEESDELLNRGEGGTRAARRARPSGSLRTTRACST</sequence>
<dbReference type="AlphaFoldDB" id="V5HPN4"/>
<evidence type="ECO:0000256" key="1">
    <source>
        <dbReference type="SAM" id="MobiDB-lite"/>
    </source>
</evidence>
<accession>V5HPN4</accession>
<reference evidence="2" key="1">
    <citation type="journal article" date="2015" name="Sci. Rep.">
        <title>Tissue- and time-dependent transcription in Ixodes ricinus salivary glands and midguts when blood feeding on the vertebrate host.</title>
        <authorList>
            <person name="Kotsyfakis M."/>
            <person name="Schwarz A."/>
            <person name="Erhart J."/>
            <person name="Ribeiro J.M."/>
        </authorList>
    </citation>
    <scope>NUCLEOTIDE SEQUENCE</scope>
    <source>
        <tissue evidence="2">Salivary gland and midgut</tissue>
    </source>
</reference>